<dbReference type="AlphaFoldDB" id="A0A507DLA0"/>
<evidence type="ECO:0000256" key="2">
    <source>
        <dbReference type="ARBA" id="ARBA00022963"/>
    </source>
</evidence>
<keyword evidence="2" id="KW-0442">Lipid degradation</keyword>
<accession>A0A507DLA0</accession>
<dbReference type="PANTHER" id="PTHR45792">
    <property type="entry name" value="DIACYLGLYCEROL LIPASE HOMOLOG-RELATED"/>
    <property type="match status" value="1"/>
</dbReference>
<dbReference type="VEuPathDB" id="FungiDB:SeMB42_g01850"/>
<organism evidence="5 6">
    <name type="scientific">Synchytrium endobioticum</name>
    <dbReference type="NCBI Taxonomy" id="286115"/>
    <lineage>
        <taxon>Eukaryota</taxon>
        <taxon>Fungi</taxon>
        <taxon>Fungi incertae sedis</taxon>
        <taxon>Chytridiomycota</taxon>
        <taxon>Chytridiomycota incertae sedis</taxon>
        <taxon>Chytridiomycetes</taxon>
        <taxon>Synchytriales</taxon>
        <taxon>Synchytriaceae</taxon>
        <taxon>Synchytrium</taxon>
    </lineage>
</organism>
<keyword evidence="6" id="KW-1185">Reference proteome</keyword>
<keyword evidence="3" id="KW-0443">Lipid metabolism</keyword>
<dbReference type="PANTHER" id="PTHR45792:SF8">
    <property type="entry name" value="DIACYLGLYCEROL LIPASE-ALPHA"/>
    <property type="match status" value="1"/>
</dbReference>
<gene>
    <name evidence="5" type="ORF">SeMB42_g01850</name>
</gene>
<feature type="region of interest" description="Disordered" evidence="4">
    <location>
        <begin position="174"/>
        <end position="201"/>
    </location>
</feature>
<proteinExistence type="predicted"/>
<dbReference type="EMBL" id="QEAN01000051">
    <property type="protein sequence ID" value="TPX51660.1"/>
    <property type="molecule type" value="Genomic_DNA"/>
</dbReference>
<dbReference type="InterPro" id="IPR052214">
    <property type="entry name" value="DAG_Lipase-Related"/>
</dbReference>
<evidence type="ECO:0000313" key="6">
    <source>
        <dbReference type="Proteomes" id="UP000317494"/>
    </source>
</evidence>
<dbReference type="Proteomes" id="UP000317494">
    <property type="component" value="Unassembled WGS sequence"/>
</dbReference>
<feature type="compositionally biased region" description="Basic residues" evidence="4">
    <location>
        <begin position="183"/>
        <end position="196"/>
    </location>
</feature>
<dbReference type="GO" id="GO:0016298">
    <property type="term" value="F:lipase activity"/>
    <property type="evidence" value="ECO:0007669"/>
    <property type="project" value="TreeGrafter"/>
</dbReference>
<evidence type="ECO:0000256" key="4">
    <source>
        <dbReference type="SAM" id="MobiDB-lite"/>
    </source>
</evidence>
<evidence type="ECO:0000313" key="5">
    <source>
        <dbReference type="EMBL" id="TPX51660.1"/>
    </source>
</evidence>
<evidence type="ECO:0000256" key="1">
    <source>
        <dbReference type="ARBA" id="ARBA00022801"/>
    </source>
</evidence>
<reference evidence="5 6" key="1">
    <citation type="journal article" date="2019" name="Sci. Rep.">
        <title>Comparative genomics of chytrid fungi reveal insights into the obligate biotrophic and pathogenic lifestyle of Synchytrium endobioticum.</title>
        <authorList>
            <person name="van de Vossenberg B.T.L.H."/>
            <person name="Warris S."/>
            <person name="Nguyen H.D.T."/>
            <person name="van Gent-Pelzer M.P.E."/>
            <person name="Joly D.L."/>
            <person name="van de Geest H.C."/>
            <person name="Bonants P.J.M."/>
            <person name="Smith D.S."/>
            <person name="Levesque C.A."/>
            <person name="van der Lee T.A.J."/>
        </authorList>
    </citation>
    <scope>NUCLEOTIDE SEQUENCE [LARGE SCALE GENOMIC DNA]</scope>
    <source>
        <strain evidence="5 6">MB42</strain>
    </source>
</reference>
<name>A0A507DLA0_9FUNG</name>
<sequence length="218" mass="24803">MGDDLVPRLSLPALDKFRLDLYRVLTTCPLHKAQVLGSSIANYFKLTTKPLQALYASLPHRSDPTIPFETKPSEELPDMRLPGRIMYLVKERESGCFSPDDIDDEVGGDATKCRGTNSAGTRKKHLKKYVYAPRWASNEEFIGITVSWTMISDHFCFPVIKKLRESPTGRVLMSVSSTQAPRQIKRRMTRSRTSKQRKPELGRPVENVLDWTCVIAYK</sequence>
<dbReference type="GO" id="GO:0016042">
    <property type="term" value="P:lipid catabolic process"/>
    <property type="evidence" value="ECO:0007669"/>
    <property type="project" value="UniProtKB-KW"/>
</dbReference>
<protein>
    <submittedName>
        <fullName evidence="5">Uncharacterized protein</fullName>
    </submittedName>
</protein>
<evidence type="ECO:0000256" key="3">
    <source>
        <dbReference type="ARBA" id="ARBA00023098"/>
    </source>
</evidence>
<comment type="caution">
    <text evidence="5">The sequence shown here is derived from an EMBL/GenBank/DDBJ whole genome shotgun (WGS) entry which is preliminary data.</text>
</comment>
<keyword evidence="1" id="KW-0378">Hydrolase</keyword>